<evidence type="ECO:0000256" key="1">
    <source>
        <dbReference type="ARBA" id="ARBA00001164"/>
    </source>
</evidence>
<sequence>MKTPKNIQEIVSLNPDLIGFIFYKKSRRYIDKSTLQSSIQKIPAPIKKVGVFVNETNDVIQAIAQQYALDIIQLHGEESIAQCQALHEKGFNIIKAFPIQDKIDIKILETYIPYCSAFLFDTKTSQYGGSGQAFNWNILQNYTLDKPFYLSGGIGLSNITQALKLKHPALIGFDCNSQLEDEAGLKNYNHTKQLINTIRNEHI</sequence>
<dbReference type="UniPathway" id="UPA00035">
    <property type="reaction ID" value="UER00042"/>
</dbReference>
<dbReference type="SUPFAM" id="SSF51366">
    <property type="entry name" value="Ribulose-phoshate binding barrel"/>
    <property type="match status" value="1"/>
</dbReference>
<dbReference type="GO" id="GO:0000162">
    <property type="term" value="P:L-tryptophan biosynthetic process"/>
    <property type="evidence" value="ECO:0007669"/>
    <property type="project" value="UniProtKB-UniRule"/>
</dbReference>
<protein>
    <recommendedName>
        <fullName evidence="4 9">N-(5'-phosphoribosyl)anthranilate isomerase</fullName>
        <shortName evidence="9">PRAI</shortName>
        <ecNumber evidence="3 9">5.3.1.24</ecNumber>
    </recommendedName>
</protein>
<dbReference type="PANTHER" id="PTHR42894:SF1">
    <property type="entry name" value="N-(5'-PHOSPHORIBOSYL)ANTHRANILATE ISOMERASE"/>
    <property type="match status" value="1"/>
</dbReference>
<keyword evidence="6 9" id="KW-0822">Tryptophan biosynthesis</keyword>
<dbReference type="Gene3D" id="3.20.20.70">
    <property type="entry name" value="Aldolase class I"/>
    <property type="match status" value="1"/>
</dbReference>
<evidence type="ECO:0000256" key="9">
    <source>
        <dbReference type="HAMAP-Rule" id="MF_00135"/>
    </source>
</evidence>
<proteinExistence type="inferred from homology"/>
<comment type="similarity">
    <text evidence="9">Belongs to the TrpF family.</text>
</comment>
<evidence type="ECO:0000256" key="2">
    <source>
        <dbReference type="ARBA" id="ARBA00004664"/>
    </source>
</evidence>
<evidence type="ECO:0000256" key="8">
    <source>
        <dbReference type="ARBA" id="ARBA00023235"/>
    </source>
</evidence>
<dbReference type="EC" id="5.3.1.24" evidence="3 9"/>
<dbReference type="InterPro" id="IPR011060">
    <property type="entry name" value="RibuloseP-bd_barrel"/>
</dbReference>
<evidence type="ECO:0000259" key="10">
    <source>
        <dbReference type="Pfam" id="PF00697"/>
    </source>
</evidence>
<keyword evidence="12" id="KW-1185">Reference proteome</keyword>
<accession>A0A1G8E6N1</accession>
<keyword evidence="7 9" id="KW-0057">Aromatic amino acid biosynthesis</keyword>
<reference evidence="12" key="1">
    <citation type="submission" date="2016-10" db="EMBL/GenBank/DDBJ databases">
        <authorList>
            <person name="Varghese N."/>
            <person name="Submissions S."/>
        </authorList>
    </citation>
    <scope>NUCLEOTIDE SEQUENCE [LARGE SCALE GENOMIC DNA]</scope>
    <source>
        <strain evidence="12">DSM 23313</strain>
    </source>
</reference>
<dbReference type="InterPro" id="IPR001240">
    <property type="entry name" value="PRAI_dom"/>
</dbReference>
<dbReference type="PANTHER" id="PTHR42894">
    <property type="entry name" value="N-(5'-PHOSPHORIBOSYL)ANTHRANILATE ISOMERASE"/>
    <property type="match status" value="1"/>
</dbReference>
<dbReference type="Proteomes" id="UP000243588">
    <property type="component" value="Unassembled WGS sequence"/>
</dbReference>
<dbReference type="InterPro" id="IPR013785">
    <property type="entry name" value="Aldolase_TIM"/>
</dbReference>
<evidence type="ECO:0000256" key="3">
    <source>
        <dbReference type="ARBA" id="ARBA00012572"/>
    </source>
</evidence>
<dbReference type="InterPro" id="IPR044643">
    <property type="entry name" value="TrpF_fam"/>
</dbReference>
<comment type="catalytic activity">
    <reaction evidence="1 9">
        <text>N-(5-phospho-beta-D-ribosyl)anthranilate = 1-(2-carboxyphenylamino)-1-deoxy-D-ribulose 5-phosphate</text>
        <dbReference type="Rhea" id="RHEA:21540"/>
        <dbReference type="ChEBI" id="CHEBI:18277"/>
        <dbReference type="ChEBI" id="CHEBI:58613"/>
        <dbReference type="EC" id="5.3.1.24"/>
    </reaction>
</comment>
<name>A0A1G8E6N1_9FLAO</name>
<evidence type="ECO:0000256" key="6">
    <source>
        <dbReference type="ARBA" id="ARBA00022822"/>
    </source>
</evidence>
<evidence type="ECO:0000313" key="12">
    <source>
        <dbReference type="Proteomes" id="UP000243588"/>
    </source>
</evidence>
<dbReference type="AlphaFoldDB" id="A0A1G8E6N1"/>
<dbReference type="CDD" id="cd00405">
    <property type="entry name" value="PRAI"/>
    <property type="match status" value="1"/>
</dbReference>
<evidence type="ECO:0000256" key="7">
    <source>
        <dbReference type="ARBA" id="ARBA00023141"/>
    </source>
</evidence>
<feature type="domain" description="N-(5'phosphoribosyl) anthranilate isomerase (PRAI)" evidence="10">
    <location>
        <begin position="2"/>
        <end position="196"/>
    </location>
</feature>
<dbReference type="Pfam" id="PF00697">
    <property type="entry name" value="PRAI"/>
    <property type="match status" value="1"/>
</dbReference>
<comment type="pathway">
    <text evidence="2 9">Amino-acid biosynthesis; L-tryptophan biosynthesis; L-tryptophan from chorismate: step 3/5.</text>
</comment>
<gene>
    <name evidence="9" type="primary">trpF</name>
    <name evidence="11" type="ORF">SAMN05421818_10996</name>
</gene>
<dbReference type="STRING" id="702745.SAMN05421818_10996"/>
<keyword evidence="8 9" id="KW-0413">Isomerase</keyword>
<dbReference type="HAMAP" id="MF_00135">
    <property type="entry name" value="PRAI"/>
    <property type="match status" value="1"/>
</dbReference>
<keyword evidence="5 9" id="KW-0028">Amino-acid biosynthesis</keyword>
<organism evidence="11 12">
    <name type="scientific">Myroides phaeus</name>
    <dbReference type="NCBI Taxonomy" id="702745"/>
    <lineage>
        <taxon>Bacteria</taxon>
        <taxon>Pseudomonadati</taxon>
        <taxon>Bacteroidota</taxon>
        <taxon>Flavobacteriia</taxon>
        <taxon>Flavobacteriales</taxon>
        <taxon>Flavobacteriaceae</taxon>
        <taxon>Myroides</taxon>
    </lineage>
</organism>
<dbReference type="EMBL" id="FNDQ01000009">
    <property type="protein sequence ID" value="SDH65563.1"/>
    <property type="molecule type" value="Genomic_DNA"/>
</dbReference>
<evidence type="ECO:0000256" key="5">
    <source>
        <dbReference type="ARBA" id="ARBA00022605"/>
    </source>
</evidence>
<evidence type="ECO:0000313" key="11">
    <source>
        <dbReference type="EMBL" id="SDH65563.1"/>
    </source>
</evidence>
<dbReference type="GO" id="GO:0004640">
    <property type="term" value="F:phosphoribosylanthranilate isomerase activity"/>
    <property type="evidence" value="ECO:0007669"/>
    <property type="project" value="UniProtKB-UniRule"/>
</dbReference>
<evidence type="ECO:0000256" key="4">
    <source>
        <dbReference type="ARBA" id="ARBA00022272"/>
    </source>
</evidence>